<proteinExistence type="predicted"/>
<dbReference type="Gene3D" id="3.40.30.10">
    <property type="entry name" value="Glutaredoxin"/>
    <property type="match status" value="1"/>
</dbReference>
<evidence type="ECO:0000259" key="1">
    <source>
        <dbReference type="PROSITE" id="PS50404"/>
    </source>
</evidence>
<dbReference type="PANTHER" id="PTHR44051">
    <property type="entry name" value="GLUTATHIONE S-TRANSFERASE-RELATED"/>
    <property type="match status" value="1"/>
</dbReference>
<accession>A0A2W5FKW1</accession>
<dbReference type="InterPro" id="IPR040079">
    <property type="entry name" value="Glutathione_S-Trfase"/>
</dbReference>
<dbReference type="EMBL" id="QFOT01000142">
    <property type="protein sequence ID" value="PZP54417.1"/>
    <property type="molecule type" value="Genomic_DNA"/>
</dbReference>
<dbReference type="CDD" id="cd00299">
    <property type="entry name" value="GST_C_family"/>
    <property type="match status" value="1"/>
</dbReference>
<dbReference type="Proteomes" id="UP000249739">
    <property type="component" value="Unassembled WGS sequence"/>
</dbReference>
<dbReference type="Pfam" id="PF00043">
    <property type="entry name" value="GST_C"/>
    <property type="match status" value="1"/>
</dbReference>
<organism evidence="3 4">
    <name type="scientific">Micavibrio aeruginosavorus</name>
    <dbReference type="NCBI Taxonomy" id="349221"/>
    <lineage>
        <taxon>Bacteria</taxon>
        <taxon>Pseudomonadati</taxon>
        <taxon>Bdellovibrionota</taxon>
        <taxon>Bdellovibrionia</taxon>
        <taxon>Bdellovibrionales</taxon>
        <taxon>Pseudobdellovibrionaceae</taxon>
        <taxon>Micavibrio</taxon>
    </lineage>
</organism>
<feature type="domain" description="GST C-terminal" evidence="2">
    <location>
        <begin position="84"/>
        <end position="211"/>
    </location>
</feature>
<name>A0A2W5FKW1_9BACT</name>
<dbReference type="AlphaFoldDB" id="A0A2W5FKW1"/>
<feature type="domain" description="GST N-terminal" evidence="1">
    <location>
        <begin position="1"/>
        <end position="79"/>
    </location>
</feature>
<evidence type="ECO:0000259" key="2">
    <source>
        <dbReference type="PROSITE" id="PS50405"/>
    </source>
</evidence>
<evidence type="ECO:0000313" key="3">
    <source>
        <dbReference type="EMBL" id="PZP54417.1"/>
    </source>
</evidence>
<dbReference type="InterPro" id="IPR036282">
    <property type="entry name" value="Glutathione-S-Trfase_C_sf"/>
</dbReference>
<dbReference type="Gene3D" id="1.20.1050.10">
    <property type="match status" value="1"/>
</dbReference>
<dbReference type="SFLD" id="SFLDG00358">
    <property type="entry name" value="Main_(cytGST)"/>
    <property type="match status" value="1"/>
</dbReference>
<dbReference type="SFLD" id="SFLDS00019">
    <property type="entry name" value="Glutathione_Transferase_(cytos"/>
    <property type="match status" value="1"/>
</dbReference>
<comment type="caution">
    <text evidence="3">The sequence shown here is derived from an EMBL/GenBank/DDBJ whole genome shotgun (WGS) entry which is preliminary data.</text>
</comment>
<dbReference type="InterPro" id="IPR036249">
    <property type="entry name" value="Thioredoxin-like_sf"/>
</dbReference>
<dbReference type="PANTHER" id="PTHR44051:SF8">
    <property type="entry name" value="GLUTATHIONE S-TRANSFERASE GSTA"/>
    <property type="match status" value="1"/>
</dbReference>
<dbReference type="Pfam" id="PF13409">
    <property type="entry name" value="GST_N_2"/>
    <property type="match status" value="1"/>
</dbReference>
<dbReference type="PROSITE" id="PS50404">
    <property type="entry name" value="GST_NTER"/>
    <property type="match status" value="1"/>
</dbReference>
<sequence>MRTLFHLWLHPFSRKVRIVLSEKGLEYDLKLEKVWERRTEFLALNPAGDVPVLVEPDGTNLANSSVICEYLEEVYDKINLLGRDPVQKAETRRLVSWFDVKFNREVTENLVGEKLMKRFLKLGEPHGPSIRAGHANIHYHLDYIGFLTEKRNWLAGNDFSLADIAAASHISAVDYIGDVPWDDHKAAHEWYSRVKSRPSFRPLLEERIPGFIPAGHYENVDF</sequence>
<dbReference type="InterPro" id="IPR010987">
    <property type="entry name" value="Glutathione-S-Trfase_C-like"/>
</dbReference>
<dbReference type="GO" id="GO:0016740">
    <property type="term" value="F:transferase activity"/>
    <property type="evidence" value="ECO:0007669"/>
    <property type="project" value="UniProtKB-KW"/>
</dbReference>
<dbReference type="PROSITE" id="PS50405">
    <property type="entry name" value="GST_CTER"/>
    <property type="match status" value="1"/>
</dbReference>
<gene>
    <name evidence="3" type="ORF">DI586_10045</name>
</gene>
<dbReference type="InterPro" id="IPR004046">
    <property type="entry name" value="GST_C"/>
</dbReference>
<dbReference type="SUPFAM" id="SSF52833">
    <property type="entry name" value="Thioredoxin-like"/>
    <property type="match status" value="1"/>
</dbReference>
<dbReference type="InterPro" id="IPR004045">
    <property type="entry name" value="Glutathione_S-Trfase_N"/>
</dbReference>
<dbReference type="SUPFAM" id="SSF47616">
    <property type="entry name" value="GST C-terminal domain-like"/>
    <property type="match status" value="1"/>
</dbReference>
<reference evidence="3 4" key="1">
    <citation type="submission" date="2017-08" db="EMBL/GenBank/DDBJ databases">
        <title>Infants hospitalized years apart are colonized by the same room-sourced microbial strains.</title>
        <authorList>
            <person name="Brooks B."/>
            <person name="Olm M.R."/>
            <person name="Firek B.A."/>
            <person name="Baker R."/>
            <person name="Thomas B.C."/>
            <person name="Morowitz M.J."/>
            <person name="Banfield J.F."/>
        </authorList>
    </citation>
    <scope>NUCLEOTIDE SEQUENCE [LARGE SCALE GENOMIC DNA]</scope>
    <source>
        <strain evidence="3">S2_006_000_R2_64</strain>
    </source>
</reference>
<evidence type="ECO:0000313" key="4">
    <source>
        <dbReference type="Proteomes" id="UP000249739"/>
    </source>
</evidence>
<keyword evidence="3" id="KW-0808">Transferase</keyword>
<protein>
    <submittedName>
        <fullName evidence="3">Glutathione S-transferase</fullName>
    </submittedName>
</protein>